<evidence type="ECO:0000256" key="1">
    <source>
        <dbReference type="SAM" id="MobiDB-lite"/>
    </source>
</evidence>
<feature type="region of interest" description="Disordered" evidence="1">
    <location>
        <begin position="16"/>
        <end position="46"/>
    </location>
</feature>
<proteinExistence type="predicted"/>
<name>A0A8R1E465_CAEJA</name>
<reference evidence="3" key="1">
    <citation type="submission" date="2010-08" db="EMBL/GenBank/DDBJ databases">
        <authorList>
            <consortium name="Caenorhabditis japonica Sequencing Consortium"/>
            <person name="Wilson R.K."/>
        </authorList>
    </citation>
    <scope>NUCLEOTIDE SEQUENCE [LARGE SCALE GENOMIC DNA]</scope>
    <source>
        <strain evidence="3">DF5081</strain>
    </source>
</reference>
<organism evidence="2 3">
    <name type="scientific">Caenorhabditis japonica</name>
    <dbReference type="NCBI Taxonomy" id="281687"/>
    <lineage>
        <taxon>Eukaryota</taxon>
        <taxon>Metazoa</taxon>
        <taxon>Ecdysozoa</taxon>
        <taxon>Nematoda</taxon>
        <taxon>Chromadorea</taxon>
        <taxon>Rhabditida</taxon>
        <taxon>Rhabditina</taxon>
        <taxon>Rhabditomorpha</taxon>
        <taxon>Rhabditoidea</taxon>
        <taxon>Rhabditidae</taxon>
        <taxon>Peloderinae</taxon>
        <taxon>Caenorhabditis</taxon>
    </lineage>
</organism>
<protein>
    <submittedName>
        <fullName evidence="2">Uncharacterized protein</fullName>
    </submittedName>
</protein>
<dbReference type="Proteomes" id="UP000005237">
    <property type="component" value="Unassembled WGS sequence"/>
</dbReference>
<reference evidence="2" key="2">
    <citation type="submission" date="2022-06" db="UniProtKB">
        <authorList>
            <consortium name="EnsemblMetazoa"/>
        </authorList>
    </citation>
    <scope>IDENTIFICATION</scope>
    <source>
        <strain evidence="2">DF5081</strain>
    </source>
</reference>
<dbReference type="EnsemblMetazoa" id="CJA19675.1">
    <property type="protein sequence ID" value="CJA19675.1"/>
    <property type="gene ID" value="WBGene00175246"/>
</dbReference>
<keyword evidence="3" id="KW-1185">Reference proteome</keyword>
<sequence length="78" mass="8983">MTHAAMTISRNLIIGTASEKSAQGRYPSTIGGPRSPTSHQEKEAWMVRTRRNDSRWTRLVQEWYPIGEKQSVGRPRMR</sequence>
<accession>A0A8R1E465</accession>
<evidence type="ECO:0000313" key="3">
    <source>
        <dbReference type="Proteomes" id="UP000005237"/>
    </source>
</evidence>
<evidence type="ECO:0000313" key="2">
    <source>
        <dbReference type="EnsemblMetazoa" id="CJA19675.1"/>
    </source>
</evidence>
<dbReference type="AlphaFoldDB" id="A0A8R1E465"/>